<dbReference type="EMBL" id="JAADJZ010000012">
    <property type="protein sequence ID" value="KAF2871088.1"/>
    <property type="molecule type" value="Genomic_DNA"/>
</dbReference>
<evidence type="ECO:0000313" key="1">
    <source>
        <dbReference type="EMBL" id="KAF2871088.1"/>
    </source>
</evidence>
<dbReference type="AlphaFoldDB" id="A0A7C8I555"/>
<dbReference type="SUPFAM" id="SSF48403">
    <property type="entry name" value="Ankyrin repeat"/>
    <property type="match status" value="1"/>
</dbReference>
<proteinExistence type="predicted"/>
<dbReference type="Proteomes" id="UP000481861">
    <property type="component" value="Unassembled WGS sequence"/>
</dbReference>
<evidence type="ECO:0008006" key="3">
    <source>
        <dbReference type="Google" id="ProtNLM"/>
    </source>
</evidence>
<keyword evidence="2" id="KW-1185">Reference proteome</keyword>
<reference evidence="1 2" key="1">
    <citation type="submission" date="2020-01" db="EMBL/GenBank/DDBJ databases">
        <authorList>
            <consortium name="DOE Joint Genome Institute"/>
            <person name="Haridas S."/>
            <person name="Albert R."/>
            <person name="Binder M."/>
            <person name="Bloem J."/>
            <person name="Labutti K."/>
            <person name="Salamov A."/>
            <person name="Andreopoulos B."/>
            <person name="Baker S.E."/>
            <person name="Barry K."/>
            <person name="Bills G."/>
            <person name="Bluhm B.H."/>
            <person name="Cannon C."/>
            <person name="Castanera R."/>
            <person name="Culley D.E."/>
            <person name="Daum C."/>
            <person name="Ezra D."/>
            <person name="Gonzalez J.B."/>
            <person name="Henrissat B."/>
            <person name="Kuo A."/>
            <person name="Liang C."/>
            <person name="Lipzen A."/>
            <person name="Lutzoni F."/>
            <person name="Magnuson J."/>
            <person name="Mondo S."/>
            <person name="Nolan M."/>
            <person name="Ohm R."/>
            <person name="Pangilinan J."/>
            <person name="Park H.-J.H."/>
            <person name="Ramirez L."/>
            <person name="Alfaro M."/>
            <person name="Sun H."/>
            <person name="Tritt A."/>
            <person name="Yoshinaga Y."/>
            <person name="Zwiers L.-H.L."/>
            <person name="Turgeon B.G."/>
            <person name="Goodwin S.B."/>
            <person name="Spatafora J.W."/>
            <person name="Crous P.W."/>
            <person name="Grigoriev I.V."/>
        </authorList>
    </citation>
    <scope>NUCLEOTIDE SEQUENCE [LARGE SCALE GENOMIC DNA]</scope>
    <source>
        <strain evidence="1 2">CBS 611.86</strain>
    </source>
</reference>
<dbReference type="Gene3D" id="1.25.40.20">
    <property type="entry name" value="Ankyrin repeat-containing domain"/>
    <property type="match status" value="1"/>
</dbReference>
<protein>
    <recommendedName>
        <fullName evidence="3">Ankyrin repeat-containing domain protein</fullName>
    </recommendedName>
</protein>
<accession>A0A7C8I555</accession>
<name>A0A7C8I555_9PLEO</name>
<dbReference type="InterPro" id="IPR036770">
    <property type="entry name" value="Ankyrin_rpt-contain_sf"/>
</dbReference>
<evidence type="ECO:0000313" key="2">
    <source>
        <dbReference type="Proteomes" id="UP000481861"/>
    </source>
</evidence>
<organism evidence="1 2">
    <name type="scientific">Massariosphaeria phaeospora</name>
    <dbReference type="NCBI Taxonomy" id="100035"/>
    <lineage>
        <taxon>Eukaryota</taxon>
        <taxon>Fungi</taxon>
        <taxon>Dikarya</taxon>
        <taxon>Ascomycota</taxon>
        <taxon>Pezizomycotina</taxon>
        <taxon>Dothideomycetes</taxon>
        <taxon>Pleosporomycetidae</taxon>
        <taxon>Pleosporales</taxon>
        <taxon>Pleosporales incertae sedis</taxon>
        <taxon>Massariosphaeria</taxon>
    </lineage>
</organism>
<sequence>MDAVSVFSVISASASLAKTCVSVVKALHDLAETYKHAELAIFSISEDCEMVQLAWGHIETWAKTQAPLPTSTFVLDRLLRSVQSGQLIMSALEEDIATAQQMKPGIFRRRMNVIWNEKVFQDHQNRIRGQVAALTLLLEVIKLPQSDDRTDMLSVDRKVFEDADSSVMSIVPSRSSAIDGDDSSISTKTSIRSNALHWIPFSFDRDLFTSYVYKRNYRPPVSKLPTVRNSMQSLAIVPSAEDEGNLAPGLTTLRPRPVSHLRLESLSSAQIYYDRQGIPRTGDVGTGSQMDTALVRSVQRRDYNVAYVHLKYGADLAAIFADDAEIDLSDKVDVLGYLMQTDPALLHVVLLRMAYTAGKGWIKSLKFCVPVRRSWHISVSNFIKIWSSAERAGAFADTARSVEPIVDDIRSSSLTVLQLVCAHGNKAVLEYLIRVGHRPFSLSDPMGEPLSLCIMGHASNSTMEALMTLELSKSTYEDALRSFIVSMHSNLTHWSQTARLAHGWQPNWRFDLPIAEGLTQEEMEDVRMIDDVRMRDGRTLPFLHMAIYGIHKAGPPQERKKELLEWLIQDYRIQSYDMLGQYRLHVFFRITPLFLAALLGEHEMLMILLNKGFRHIVKDSPQLIWEQKGSLPLKNRRRVFAVLHEHYDMLKWNTVSLQWYNQLDAQLLVQ</sequence>
<gene>
    <name evidence="1" type="ORF">BDV95DRAFT_607370</name>
</gene>
<comment type="caution">
    <text evidence="1">The sequence shown here is derived from an EMBL/GenBank/DDBJ whole genome shotgun (WGS) entry which is preliminary data.</text>
</comment>
<dbReference type="OrthoDB" id="341259at2759"/>